<dbReference type="SUPFAM" id="SSF54593">
    <property type="entry name" value="Glyoxalase/Bleomycin resistance protein/Dihydroxybiphenyl dioxygenase"/>
    <property type="match status" value="1"/>
</dbReference>
<protein>
    <submittedName>
        <fullName evidence="2">Glyoxalase</fullName>
    </submittedName>
</protein>
<keyword evidence="3" id="KW-1185">Reference proteome</keyword>
<name>A0AAU9EM72_9BACT</name>
<feature type="domain" description="VOC" evidence="1">
    <location>
        <begin position="6"/>
        <end position="118"/>
    </location>
</feature>
<organism evidence="2 3">
    <name type="scientific">Desulfoferula mesophila</name>
    <dbReference type="NCBI Taxonomy" id="3058419"/>
    <lineage>
        <taxon>Bacteria</taxon>
        <taxon>Pseudomonadati</taxon>
        <taxon>Thermodesulfobacteriota</taxon>
        <taxon>Desulfarculia</taxon>
        <taxon>Desulfarculales</taxon>
        <taxon>Desulfarculaceae</taxon>
        <taxon>Desulfoferula</taxon>
    </lineage>
</organism>
<dbReference type="Gene3D" id="3.10.180.10">
    <property type="entry name" value="2,3-Dihydroxybiphenyl 1,2-Dioxygenase, domain 1"/>
    <property type="match status" value="1"/>
</dbReference>
<sequence>MIQIKNYSHTALVVKDLEKCKWFYGKVLGLASINRPKFRFPGEWYQVGNSQLHLMVRDEDIPIGSHHLAFETEDFAEAKRILKQNGIAVVDGPGKREDHSDYLFCRDPDGNLVEITFHVA</sequence>
<dbReference type="EMBL" id="AP028679">
    <property type="protein sequence ID" value="BEQ17000.1"/>
    <property type="molecule type" value="Genomic_DNA"/>
</dbReference>
<proteinExistence type="predicted"/>
<dbReference type="InterPro" id="IPR037523">
    <property type="entry name" value="VOC_core"/>
</dbReference>
<evidence type="ECO:0000259" key="1">
    <source>
        <dbReference type="PROSITE" id="PS51819"/>
    </source>
</evidence>
<dbReference type="PANTHER" id="PTHR21366:SF22">
    <property type="entry name" value="VOC DOMAIN-CONTAINING PROTEIN"/>
    <property type="match status" value="1"/>
</dbReference>
<dbReference type="PANTHER" id="PTHR21366">
    <property type="entry name" value="GLYOXALASE FAMILY PROTEIN"/>
    <property type="match status" value="1"/>
</dbReference>
<dbReference type="PROSITE" id="PS51819">
    <property type="entry name" value="VOC"/>
    <property type="match status" value="1"/>
</dbReference>
<dbReference type="InterPro" id="IPR050383">
    <property type="entry name" value="GlyoxalaseI/FosfomycinResist"/>
</dbReference>
<dbReference type="AlphaFoldDB" id="A0AAU9EM72"/>
<dbReference type="RefSeq" id="WP_338603630.1">
    <property type="nucleotide sequence ID" value="NZ_AP028679.1"/>
</dbReference>
<dbReference type="Proteomes" id="UP001366166">
    <property type="component" value="Chromosome"/>
</dbReference>
<evidence type="ECO:0000313" key="2">
    <source>
        <dbReference type="EMBL" id="BEQ17000.1"/>
    </source>
</evidence>
<dbReference type="InterPro" id="IPR004360">
    <property type="entry name" value="Glyas_Fos-R_dOase_dom"/>
</dbReference>
<evidence type="ECO:0000313" key="3">
    <source>
        <dbReference type="Proteomes" id="UP001366166"/>
    </source>
</evidence>
<reference evidence="3" key="1">
    <citation type="journal article" date="2023" name="Arch. Microbiol.">
        <title>Desulfoferula mesophilus gen. nov. sp. nov., a mesophilic sulfate-reducing bacterium isolated from a brackish lake sediment.</title>
        <authorList>
            <person name="Watanabe T."/>
            <person name="Yabe T."/>
            <person name="Tsuji J.M."/>
            <person name="Fukui M."/>
        </authorList>
    </citation>
    <scope>NUCLEOTIDE SEQUENCE [LARGE SCALE GENOMIC DNA]</scope>
    <source>
        <strain evidence="3">12FAK</strain>
    </source>
</reference>
<dbReference type="KEGG" id="dmp:FAK_40660"/>
<accession>A0AAU9EM72</accession>
<dbReference type="InterPro" id="IPR029068">
    <property type="entry name" value="Glyas_Bleomycin-R_OHBP_Dase"/>
</dbReference>
<dbReference type="Pfam" id="PF00903">
    <property type="entry name" value="Glyoxalase"/>
    <property type="match status" value="1"/>
</dbReference>
<gene>
    <name evidence="2" type="ORF">FAK_40660</name>
</gene>